<keyword evidence="3" id="KW-1185">Reference proteome</keyword>
<dbReference type="EMBL" id="CP016033">
    <property type="protein sequence ID" value="ANK11980.1"/>
    <property type="molecule type" value="Genomic_DNA"/>
</dbReference>
<dbReference type="STRING" id="1112.A9D12_02450"/>
<keyword evidence="1" id="KW-0472">Membrane</keyword>
<name>A0A192D1H8_9SPHN</name>
<sequence length="141" mass="15168">MPSQDPPSDPVDLPSGWLPALLRGARGKCPRCAEAPLFRKWLKPVAHCAHCGQDWSLQQADDFPAYIGIFVVGHLLAPVVIAMISGGMSAWATLAILLPVSIVLLLVTLQPTKGAVIAFLWWHGIGAFKQERGAPSPKDPE</sequence>
<evidence type="ECO:0000313" key="3">
    <source>
        <dbReference type="Proteomes" id="UP000078263"/>
    </source>
</evidence>
<dbReference type="OrthoDB" id="9799456at2"/>
<accession>A0A192D1H8</accession>
<keyword evidence="1" id="KW-0812">Transmembrane</keyword>
<dbReference type="KEGG" id="pns:A9D12_02450"/>
<dbReference type="AlphaFoldDB" id="A0A192D1H8"/>
<proteinExistence type="predicted"/>
<organism evidence="2 3">
    <name type="scientific">Erythrobacter neustonensis</name>
    <dbReference type="NCBI Taxonomy" id="1112"/>
    <lineage>
        <taxon>Bacteria</taxon>
        <taxon>Pseudomonadati</taxon>
        <taxon>Pseudomonadota</taxon>
        <taxon>Alphaproteobacteria</taxon>
        <taxon>Sphingomonadales</taxon>
        <taxon>Erythrobacteraceae</taxon>
        <taxon>Erythrobacter/Porphyrobacter group</taxon>
        <taxon>Erythrobacter</taxon>
    </lineage>
</organism>
<evidence type="ECO:0000256" key="1">
    <source>
        <dbReference type="SAM" id="Phobius"/>
    </source>
</evidence>
<dbReference type="InterPro" id="IPR009325">
    <property type="entry name" value="DUF983"/>
</dbReference>
<dbReference type="Proteomes" id="UP000078263">
    <property type="component" value="Chromosome"/>
</dbReference>
<evidence type="ECO:0008006" key="4">
    <source>
        <dbReference type="Google" id="ProtNLM"/>
    </source>
</evidence>
<protein>
    <recommendedName>
        <fullName evidence="4">DUF983 domain-containing protein</fullName>
    </recommendedName>
</protein>
<keyword evidence="1" id="KW-1133">Transmembrane helix</keyword>
<evidence type="ECO:0000313" key="2">
    <source>
        <dbReference type="EMBL" id="ANK11980.1"/>
    </source>
</evidence>
<gene>
    <name evidence="2" type="ORF">A9D12_02450</name>
</gene>
<feature type="transmembrane region" description="Helical" evidence="1">
    <location>
        <begin position="63"/>
        <end position="84"/>
    </location>
</feature>
<feature type="transmembrane region" description="Helical" evidence="1">
    <location>
        <begin position="90"/>
        <end position="109"/>
    </location>
</feature>
<dbReference type="Pfam" id="PF06170">
    <property type="entry name" value="DUF983"/>
    <property type="match status" value="1"/>
</dbReference>
<reference evidence="2 3" key="1">
    <citation type="submission" date="2016-05" db="EMBL/GenBank/DDBJ databases">
        <title>Compelete Genome Sequence of Bacteriochlorophyll-Synthesizing Bacterium Porphyrobacter neustonensis DSM 9434.</title>
        <authorList>
            <person name="Shi X.-L."/>
            <person name="Wu Y.-H."/>
            <person name="Cheng H."/>
            <person name="Xu L."/>
            <person name="Zhang X.-Q."/>
            <person name="Wang C.-S."/>
            <person name="Xu X.-W."/>
        </authorList>
    </citation>
    <scope>NUCLEOTIDE SEQUENCE [LARGE SCALE GENOMIC DNA]</scope>
    <source>
        <strain evidence="2 3">DSM 9434</strain>
    </source>
</reference>